<proteinExistence type="predicted"/>
<feature type="domain" description="Mce/MlaD" evidence="1">
    <location>
        <begin position="39"/>
        <end position="110"/>
    </location>
</feature>
<sequence>MIKLPAPVTLFLLALITAVGTAYMSIVVLKINPTEEKIIVSVEVPESGGLMSTSQVTLRGIQVGKVASVQQVPGGLNVRLALNEGVEIPVNANMRIANLSAAGEQFIDFSADRIVGPFLTDDARIPRQNVRVSSTVAVSLAGLDALTSALDPAQITKLVQTMQQSLDGRRGDFSKLIDATNRFATMLVDKRVQIRQLYSNLQDLGDRFDGYGPSVASAADDVAGAIPDVLTLVQQFQRYGGVGEKVWNDPFSPLIDKLDEYCLQLCPDFSLIASMLKPYTRNLRPLRADIGQLMNAMLGVFPGNSMRVAVVLPPK</sequence>
<gene>
    <name evidence="2" type="primary">mceF</name>
    <name evidence="2" type="ORF">GOHSU_30_00130</name>
</gene>
<reference evidence="2 3" key="1">
    <citation type="submission" date="2012-12" db="EMBL/GenBank/DDBJ databases">
        <title>Whole genome shotgun sequence of Gordonia hirsuta NBRC 16056.</title>
        <authorList>
            <person name="Isaki-Nakamura S."/>
            <person name="Hosoyama A."/>
            <person name="Tsuchikane K."/>
            <person name="Katsumata H."/>
            <person name="Baba S."/>
            <person name="Yamazaki S."/>
            <person name="Fujita N."/>
        </authorList>
    </citation>
    <scope>NUCLEOTIDE SEQUENCE [LARGE SCALE GENOMIC DNA]</scope>
    <source>
        <strain evidence="2 3">NBRC 16056</strain>
    </source>
</reference>
<organism evidence="2 3">
    <name type="scientific">Gordonia hirsuta DSM 44140 = NBRC 16056</name>
    <dbReference type="NCBI Taxonomy" id="1121927"/>
    <lineage>
        <taxon>Bacteria</taxon>
        <taxon>Bacillati</taxon>
        <taxon>Actinomycetota</taxon>
        <taxon>Actinomycetes</taxon>
        <taxon>Mycobacteriales</taxon>
        <taxon>Gordoniaceae</taxon>
        <taxon>Gordonia</taxon>
    </lineage>
</organism>
<dbReference type="Proteomes" id="UP000053405">
    <property type="component" value="Unassembled WGS sequence"/>
</dbReference>
<protein>
    <submittedName>
        <fullName evidence="2">Mce family protein</fullName>
    </submittedName>
</protein>
<evidence type="ECO:0000313" key="3">
    <source>
        <dbReference type="Proteomes" id="UP000053405"/>
    </source>
</evidence>
<accession>L7LB07</accession>
<evidence type="ECO:0000259" key="1">
    <source>
        <dbReference type="Pfam" id="PF02470"/>
    </source>
</evidence>
<dbReference type="InterPro" id="IPR003399">
    <property type="entry name" value="Mce/MlaD"/>
</dbReference>
<dbReference type="STRING" id="1121927.GOHSU_30_00130"/>
<dbReference type="PANTHER" id="PTHR33371">
    <property type="entry name" value="INTERMEMBRANE PHOSPHOLIPID TRANSPORT SYSTEM BINDING PROTEIN MLAD-RELATED"/>
    <property type="match status" value="1"/>
</dbReference>
<dbReference type="EMBL" id="BANT01000030">
    <property type="protein sequence ID" value="GAC58089.1"/>
    <property type="molecule type" value="Genomic_DNA"/>
</dbReference>
<keyword evidence="3" id="KW-1185">Reference proteome</keyword>
<comment type="caution">
    <text evidence="2">The sequence shown here is derived from an EMBL/GenBank/DDBJ whole genome shotgun (WGS) entry which is preliminary data.</text>
</comment>
<dbReference type="GO" id="GO:0005576">
    <property type="term" value="C:extracellular region"/>
    <property type="evidence" value="ECO:0007669"/>
    <property type="project" value="TreeGrafter"/>
</dbReference>
<dbReference type="eggNOG" id="COG1463">
    <property type="taxonomic scope" value="Bacteria"/>
</dbReference>
<name>L7LB07_9ACTN</name>
<dbReference type="AlphaFoldDB" id="L7LB07"/>
<dbReference type="PANTHER" id="PTHR33371:SF16">
    <property type="entry name" value="MCE-FAMILY PROTEIN MCE3F"/>
    <property type="match status" value="1"/>
</dbReference>
<dbReference type="Pfam" id="PF02470">
    <property type="entry name" value="MlaD"/>
    <property type="match status" value="1"/>
</dbReference>
<evidence type="ECO:0000313" key="2">
    <source>
        <dbReference type="EMBL" id="GAC58089.1"/>
    </source>
</evidence>
<dbReference type="InterPro" id="IPR052336">
    <property type="entry name" value="MlaD_Phospholipid_Transporter"/>
</dbReference>